<proteinExistence type="predicted"/>
<feature type="compositionally biased region" description="Polar residues" evidence="1">
    <location>
        <begin position="237"/>
        <end position="250"/>
    </location>
</feature>
<feature type="region of interest" description="Disordered" evidence="1">
    <location>
        <begin position="159"/>
        <end position="252"/>
    </location>
</feature>
<reference evidence="2" key="1">
    <citation type="submission" date="2023-03" db="EMBL/GenBank/DDBJ databases">
        <authorList>
            <person name="Julca I."/>
        </authorList>
    </citation>
    <scope>NUCLEOTIDE SEQUENCE</scope>
</reference>
<feature type="compositionally biased region" description="Basic residues" evidence="1">
    <location>
        <begin position="79"/>
        <end position="93"/>
    </location>
</feature>
<keyword evidence="3" id="KW-1185">Reference proteome</keyword>
<evidence type="ECO:0000313" key="2">
    <source>
        <dbReference type="EMBL" id="CAI9094090.1"/>
    </source>
</evidence>
<dbReference type="AlphaFoldDB" id="A0AAV1CFC5"/>
<feature type="region of interest" description="Disordered" evidence="1">
    <location>
        <begin position="1"/>
        <end position="130"/>
    </location>
</feature>
<feature type="compositionally biased region" description="Polar residues" evidence="1">
    <location>
        <begin position="56"/>
        <end position="66"/>
    </location>
</feature>
<dbReference type="Proteomes" id="UP001161247">
    <property type="component" value="Chromosome 2"/>
</dbReference>
<name>A0AAV1CFC5_OLDCO</name>
<accession>A0AAV1CFC5</accession>
<feature type="compositionally biased region" description="Basic residues" evidence="1">
    <location>
        <begin position="101"/>
        <end position="117"/>
    </location>
</feature>
<organism evidence="2 3">
    <name type="scientific">Oldenlandia corymbosa var. corymbosa</name>
    <dbReference type="NCBI Taxonomy" id="529605"/>
    <lineage>
        <taxon>Eukaryota</taxon>
        <taxon>Viridiplantae</taxon>
        <taxon>Streptophyta</taxon>
        <taxon>Embryophyta</taxon>
        <taxon>Tracheophyta</taxon>
        <taxon>Spermatophyta</taxon>
        <taxon>Magnoliopsida</taxon>
        <taxon>eudicotyledons</taxon>
        <taxon>Gunneridae</taxon>
        <taxon>Pentapetalae</taxon>
        <taxon>asterids</taxon>
        <taxon>lamiids</taxon>
        <taxon>Gentianales</taxon>
        <taxon>Rubiaceae</taxon>
        <taxon>Rubioideae</taxon>
        <taxon>Spermacoceae</taxon>
        <taxon>Hedyotis-Oldenlandia complex</taxon>
        <taxon>Oldenlandia</taxon>
    </lineage>
</organism>
<sequence>MDKTFQQIWDYRRKDDDVDSMSDDSKSSSGDEASGRKHMLVHVLSSPEQDEAATDHLSQSSQQNYSKVHFTNGGPFRVAKGKKQIQPSGKKRNGGGGGRGDKKKNPKPNHGVKRKRKEVNESTPDQDLAIFSDFKTFTDSLLEELKVARKKMLVQMGKQIAKLASPKKPVSKPRKRKSKAVQQQSGSKPGGGKNQSSNKKGLSKGETQSNGKRKIAAGKQKSGSVAAVKKPLDVPNASDQIDSSFCGNSRTNAANSSTAAEIDTSLADRNEHYNHLLGIQPAENWGSFDQITSSKEVVVYMQQQSSQTTSRTLSVLPVPFHHHQWSGNNDGFNHLSSQSAQENYKSTANVRMNDDGSVMGFAGRSHMF</sequence>
<gene>
    <name evidence="2" type="ORF">OLC1_LOCUS5343</name>
</gene>
<evidence type="ECO:0000313" key="3">
    <source>
        <dbReference type="Proteomes" id="UP001161247"/>
    </source>
</evidence>
<dbReference type="EMBL" id="OX459119">
    <property type="protein sequence ID" value="CAI9094090.1"/>
    <property type="molecule type" value="Genomic_DNA"/>
</dbReference>
<protein>
    <submittedName>
        <fullName evidence="2">OLC1v1029752C1</fullName>
    </submittedName>
</protein>
<feature type="compositionally biased region" description="Basic residues" evidence="1">
    <location>
        <begin position="169"/>
        <end position="179"/>
    </location>
</feature>
<evidence type="ECO:0000256" key="1">
    <source>
        <dbReference type="SAM" id="MobiDB-lite"/>
    </source>
</evidence>